<reference evidence="1 2" key="1">
    <citation type="submission" date="2011-08" db="EMBL/GenBank/DDBJ databases">
        <title>The Genome Sequence of Clostridium hathewayi WAL-18680.</title>
        <authorList>
            <consortium name="The Broad Institute Genome Sequencing Platform"/>
            <person name="Earl A."/>
            <person name="Ward D."/>
            <person name="Feldgarden M."/>
            <person name="Gevers D."/>
            <person name="Finegold S.M."/>
            <person name="Summanen P.H."/>
            <person name="Molitoris D.R."/>
            <person name="Song M."/>
            <person name="Daigneault M."/>
            <person name="Allen-Vercoe E."/>
            <person name="Young S.K."/>
            <person name="Zeng Q."/>
            <person name="Gargeya S."/>
            <person name="Fitzgerald M."/>
            <person name="Haas B."/>
            <person name="Abouelleil A."/>
            <person name="Alvarado L."/>
            <person name="Arachchi H.M."/>
            <person name="Berlin A."/>
            <person name="Brown A."/>
            <person name="Chapman S.B."/>
            <person name="Chen Z."/>
            <person name="Dunbar C."/>
            <person name="Freedman E."/>
            <person name="Gearin G."/>
            <person name="Gellesch M."/>
            <person name="Goldberg J."/>
            <person name="Griggs A."/>
            <person name="Gujja S."/>
            <person name="Heiman D."/>
            <person name="Howarth C."/>
            <person name="Larson L."/>
            <person name="Lui A."/>
            <person name="MacDonald P.J.P."/>
            <person name="Montmayeur A."/>
            <person name="Murphy C."/>
            <person name="Neiman D."/>
            <person name="Pearson M."/>
            <person name="Priest M."/>
            <person name="Roberts A."/>
            <person name="Saif S."/>
            <person name="Shea T."/>
            <person name="Shenoy N."/>
            <person name="Sisk P."/>
            <person name="Stolte C."/>
            <person name="Sykes S."/>
            <person name="Wortman J."/>
            <person name="Nusbaum C."/>
            <person name="Birren B."/>
        </authorList>
    </citation>
    <scope>NUCLEOTIDE SEQUENCE [LARGE SCALE GENOMIC DNA]</scope>
    <source>
        <strain evidence="1 2">WAL-18680</strain>
    </source>
</reference>
<dbReference type="Proteomes" id="UP000005384">
    <property type="component" value="Unassembled WGS sequence"/>
</dbReference>
<protein>
    <submittedName>
        <fullName evidence="1">Uncharacterized protein</fullName>
    </submittedName>
</protein>
<dbReference type="HOGENOM" id="CLU_985831_0_0_9"/>
<keyword evidence="2" id="KW-1185">Reference proteome</keyword>
<dbReference type="PATRIC" id="fig|742737.3.peg.1489"/>
<gene>
    <name evidence="1" type="ORF">HMPREF9473_01472</name>
</gene>
<dbReference type="AlphaFoldDB" id="G5ID95"/>
<dbReference type="OrthoDB" id="2085850at2"/>
<dbReference type="EMBL" id="ADLN01000015">
    <property type="protein sequence ID" value="EHI60542.1"/>
    <property type="molecule type" value="Genomic_DNA"/>
</dbReference>
<evidence type="ECO:0000313" key="2">
    <source>
        <dbReference type="Proteomes" id="UP000005384"/>
    </source>
</evidence>
<accession>G5ID95</accession>
<evidence type="ECO:0000313" key="1">
    <source>
        <dbReference type="EMBL" id="EHI60542.1"/>
    </source>
</evidence>
<organism evidence="1 2">
    <name type="scientific">Hungatella hathewayi WAL-18680</name>
    <dbReference type="NCBI Taxonomy" id="742737"/>
    <lineage>
        <taxon>Bacteria</taxon>
        <taxon>Bacillati</taxon>
        <taxon>Bacillota</taxon>
        <taxon>Clostridia</taxon>
        <taxon>Lachnospirales</taxon>
        <taxon>Lachnospiraceae</taxon>
        <taxon>Hungatella</taxon>
    </lineage>
</organism>
<comment type="caution">
    <text evidence="1">The sequence shown here is derived from an EMBL/GenBank/DDBJ whole genome shotgun (WGS) entry which is preliminary data.</text>
</comment>
<dbReference type="RefSeq" id="WP_006779458.1">
    <property type="nucleotide sequence ID" value="NZ_CP040506.1"/>
</dbReference>
<proteinExistence type="predicted"/>
<sequence length="283" mass="32226">MDIYELINEMVQCRDIPVAVDKLLEFVDAALADENKEEVVGTFYQNVLDETLMDYIESAGDGGYEVYTGDDAAGKYLALTLPPLGTPFRTLQKIKKSAEFTKKYVCAPIGRGITEERVREIMEYMNHEYRFTELVFGGKKAMICLLDYSHTGYDSEFLTMADEDGMSHHMIMFHMNNCTNVNPEAVFFHELGHALHARYTGNLNRIPEDIVGILKDTCMPKISSLKDAEKMEVIADVLGMGLMYESGFEKYDGFPEIQKHDKAFFHDMVVRMFELINEQVLGV</sequence>
<name>G5ID95_9FIRM</name>